<accession>A0A9P1N0Q4</accession>
<evidence type="ECO:0000313" key="3">
    <source>
        <dbReference type="Proteomes" id="UP001152747"/>
    </source>
</evidence>
<reference evidence="2" key="1">
    <citation type="submission" date="2022-11" db="EMBL/GenBank/DDBJ databases">
        <authorList>
            <person name="Kikuchi T."/>
        </authorList>
    </citation>
    <scope>NUCLEOTIDE SEQUENCE</scope>
    <source>
        <strain evidence="2">PS1010</strain>
    </source>
</reference>
<keyword evidence="3" id="KW-1185">Reference proteome</keyword>
<dbReference type="Proteomes" id="UP001152747">
    <property type="component" value="Unassembled WGS sequence"/>
</dbReference>
<organism evidence="2 3">
    <name type="scientific">Caenorhabditis angaria</name>
    <dbReference type="NCBI Taxonomy" id="860376"/>
    <lineage>
        <taxon>Eukaryota</taxon>
        <taxon>Metazoa</taxon>
        <taxon>Ecdysozoa</taxon>
        <taxon>Nematoda</taxon>
        <taxon>Chromadorea</taxon>
        <taxon>Rhabditida</taxon>
        <taxon>Rhabditina</taxon>
        <taxon>Rhabditomorpha</taxon>
        <taxon>Rhabditoidea</taxon>
        <taxon>Rhabditidae</taxon>
        <taxon>Peloderinae</taxon>
        <taxon>Caenorhabditis</taxon>
    </lineage>
</organism>
<proteinExistence type="predicted"/>
<dbReference type="EMBL" id="CANHGI010000004">
    <property type="protein sequence ID" value="CAI5447249.1"/>
    <property type="molecule type" value="Genomic_DNA"/>
</dbReference>
<protein>
    <recommendedName>
        <fullName evidence="1">F-box domain-containing protein</fullName>
    </recommendedName>
</protein>
<sequence length="316" mass="36245">MFKSVKRARLASETSKDWLEMPPEMREMVIKRMDEKTLCQFSACSKLSRAGAKRSGKFMSGIIFGNNSLDIKHGSHCAYRLEFIDVPESAIDQTMVLYKTRIPAAPEQFGNCVFIVKWGEVVNGTPQELREKYIIDHFRKYGDNIREFVIEDKSCAPNGIDFRSLKNLEIIDLAFCGDLFEGIEMNQLLNAKNINSFNRLFTFDQFIQFNGNCASIKMHQFNEETITRYLNILKTSDVHKNLKECTISIADSNKRFPTAGFYKDLSKHFTIKFSKTTEDESYLSISLNFAKISIIFFGGLQGKSELIAQKINDDME</sequence>
<dbReference type="Pfam" id="PF00646">
    <property type="entry name" value="F-box"/>
    <property type="match status" value="1"/>
</dbReference>
<comment type="caution">
    <text evidence="2">The sequence shown here is derived from an EMBL/GenBank/DDBJ whole genome shotgun (WGS) entry which is preliminary data.</text>
</comment>
<gene>
    <name evidence="2" type="ORF">CAMP_LOCUS9886</name>
</gene>
<dbReference type="AlphaFoldDB" id="A0A9P1N0Q4"/>
<feature type="domain" description="F-box" evidence="1">
    <location>
        <begin position="18"/>
        <end position="49"/>
    </location>
</feature>
<name>A0A9P1N0Q4_9PELO</name>
<evidence type="ECO:0000259" key="1">
    <source>
        <dbReference type="Pfam" id="PF00646"/>
    </source>
</evidence>
<dbReference type="InterPro" id="IPR001810">
    <property type="entry name" value="F-box_dom"/>
</dbReference>
<evidence type="ECO:0000313" key="2">
    <source>
        <dbReference type="EMBL" id="CAI5447249.1"/>
    </source>
</evidence>